<reference evidence="19 20" key="1">
    <citation type="submission" date="2017-04" db="EMBL/GenBank/DDBJ databases">
        <authorList>
            <person name="Afonso C.L."/>
            <person name="Miller P.J."/>
            <person name="Scott M.A."/>
            <person name="Spackman E."/>
            <person name="Goraichik I."/>
            <person name="Dimitrov K.M."/>
            <person name="Suarez D.L."/>
            <person name="Swayne D.E."/>
        </authorList>
    </citation>
    <scope>NUCLEOTIDE SEQUENCE [LARGE SCALE GENOMIC DNA]</scope>
    <source>
        <strain evidence="19 20">DSM 13146</strain>
    </source>
</reference>
<dbReference type="EC" id="5.6.2.4" evidence="14"/>
<dbReference type="PROSITE" id="PS51217">
    <property type="entry name" value="UVRD_HELICASE_CTER"/>
    <property type="match status" value="1"/>
</dbReference>
<evidence type="ECO:0000256" key="2">
    <source>
        <dbReference type="ARBA" id="ARBA00022723"/>
    </source>
</evidence>
<dbReference type="InterPro" id="IPR011335">
    <property type="entry name" value="Restrct_endonuc-II-like"/>
</dbReference>
<dbReference type="PANTHER" id="PTHR11070">
    <property type="entry name" value="UVRD / RECB / PCRA DNA HELICASE FAMILY MEMBER"/>
    <property type="match status" value="1"/>
</dbReference>
<name>A0A1W1XCY8_9BACT</name>
<dbReference type="SUPFAM" id="SSF52980">
    <property type="entry name" value="Restriction endonuclease-like"/>
    <property type="match status" value="1"/>
</dbReference>
<keyword evidence="7" id="KW-0269">Exonuclease</keyword>
<dbReference type="GO" id="GO:0005829">
    <property type="term" value="C:cytosol"/>
    <property type="evidence" value="ECO:0007669"/>
    <property type="project" value="TreeGrafter"/>
</dbReference>
<evidence type="ECO:0000313" key="20">
    <source>
        <dbReference type="Proteomes" id="UP000192783"/>
    </source>
</evidence>
<feature type="binding site" evidence="16">
    <location>
        <begin position="19"/>
        <end position="26"/>
    </location>
    <ligand>
        <name>ATP</name>
        <dbReference type="ChEBI" id="CHEBI:30616"/>
    </ligand>
</feature>
<dbReference type="Pfam" id="PF12705">
    <property type="entry name" value="PDDEXK_1"/>
    <property type="match status" value="1"/>
</dbReference>
<dbReference type="InterPro" id="IPR038726">
    <property type="entry name" value="PDDEXK_AddAB-type"/>
</dbReference>
<dbReference type="InterPro" id="IPR027417">
    <property type="entry name" value="P-loop_NTPase"/>
</dbReference>
<dbReference type="RefSeq" id="WP_170920389.1">
    <property type="nucleotide sequence ID" value="NZ_FWXF01000005.1"/>
</dbReference>
<evidence type="ECO:0000256" key="12">
    <source>
        <dbReference type="ARBA" id="ARBA00023235"/>
    </source>
</evidence>
<dbReference type="InterPro" id="IPR000212">
    <property type="entry name" value="DNA_helicase_UvrD/REP"/>
</dbReference>
<evidence type="ECO:0000259" key="18">
    <source>
        <dbReference type="PROSITE" id="PS51217"/>
    </source>
</evidence>
<keyword evidence="9" id="KW-0460">Magnesium</keyword>
<dbReference type="STRING" id="1121390.SAMN02746041_01254"/>
<evidence type="ECO:0000256" key="8">
    <source>
        <dbReference type="ARBA" id="ARBA00022840"/>
    </source>
</evidence>
<evidence type="ECO:0000256" key="16">
    <source>
        <dbReference type="PROSITE-ProRule" id="PRU00560"/>
    </source>
</evidence>
<evidence type="ECO:0000256" key="1">
    <source>
        <dbReference type="ARBA" id="ARBA00022722"/>
    </source>
</evidence>
<dbReference type="NCBIfam" id="TIGR00609">
    <property type="entry name" value="recB"/>
    <property type="match status" value="1"/>
</dbReference>
<evidence type="ECO:0000256" key="13">
    <source>
        <dbReference type="ARBA" id="ARBA00034617"/>
    </source>
</evidence>
<sequence>MNSLEPLKMPLKGLRLIEASAGTGKTYNIVLLFLRALLERDLDIGHILVVTFTNAATEELRERLRHRLRQAVQVLFQRAGGVDVSTDDPLLNALLVQRDSADLLRAAWKLREAASRLDEAPIFTIHGFCRRMLQEFAFETGAPFQAELISNEEEIRRQAAADFWRRALAEAEETEARWFLETWGGPDGLLESLDIFRGATDIKVLPQLNRPKIPCFRDLGHLFQAVRDGWKQYREEIEHLFKTSKALNRRSYNKSVIQSALEAMDALASQGSTPLVLPEAFRRFTPAMLEEKGTKNGYPTPTHPFFERCGRFLDCLEETKRLQKICVLQNAWNFLEEETAQRKALEECLSFDDLLNILDRALDGPSGPDLAQGIRLKYPMALIDEFQDTDPVQYRIFQRIYELRQTPQPLCLIGDPKQAIYSFRGADIFAYIQARRDAGSQNIYTMDTNWRSASHLVQAINRLFRRAPAPFIYKEDIPFHPVESARKADAAPLVLPESQPGKPPAALRIRFLRSERLELTQAGDITKKSAREAAAADCAGEIARLLNWAADGQARIGESPLQARDIAVLVRSHREGAIVQRALRKQGIASVSLQRESVFSSREADELLSVLAALAAPSDQRLLRAALATEMLGWDVPRLQELNDDETLMESVQQRFSHYHDLWQRRGFLPAFMELLKGEKVVGRLRSLPEGERRLTNTLHLLELLHEAAQTHTGTERLCRWLQEKRASHPTADEEQLRLESDENLVQVVTIHRSKGLEYPVVFVPFPWSDGPPQGKGPVRFHDPNDLKLTVDLGSDQIDAHRKLEEQEDLAERMRLLYVALTRAKYLCVVTWGKINGASRSAMARLLFPDSAGGTSDVGAASRMEDLDEEAMRRELAELADDSQGTIAVEDAKWETPEKLHDGGAHQTSHLSARTFSGKPGPEWRITSYSNLVAGADPHEPDYDAVPSLPLETPPEDVSDPAFLFPRGPRPGECLHEIMENLDFPTAQKKDLETVVGDVLSRYGLDRSWTPKVIPWVNRVLETPFSENGENGLKLRDIQGSDRLNELEFHYPVGSLTPELLRRAVQGDSFYERSLEGLGFGEIQGLMRGFIDLVFRAHGRYYIVDYKSNHLGNRVEDYGRDALERAMRQHRYPLQMLVYTLAVHRYLKTRISSYDYDRHFGGVYYLFLRGMRPEKGASTGVFHHRPSRKLVERLNEMLAGGQEPT</sequence>
<dbReference type="InterPro" id="IPR004586">
    <property type="entry name" value="RecB"/>
</dbReference>
<evidence type="ECO:0000256" key="6">
    <source>
        <dbReference type="ARBA" id="ARBA00022806"/>
    </source>
</evidence>
<evidence type="ECO:0000256" key="15">
    <source>
        <dbReference type="ARBA" id="ARBA00048988"/>
    </source>
</evidence>
<evidence type="ECO:0000256" key="5">
    <source>
        <dbReference type="ARBA" id="ARBA00022801"/>
    </source>
</evidence>
<dbReference type="CDD" id="cd22352">
    <property type="entry name" value="RecB_C-like"/>
    <property type="match status" value="1"/>
</dbReference>
<keyword evidence="6 16" id="KW-0347">Helicase</keyword>
<keyword evidence="8 16" id="KW-0067">ATP-binding</keyword>
<dbReference type="GO" id="GO:0043138">
    <property type="term" value="F:3'-5' DNA helicase activity"/>
    <property type="evidence" value="ECO:0007669"/>
    <property type="project" value="UniProtKB-EC"/>
</dbReference>
<evidence type="ECO:0000256" key="14">
    <source>
        <dbReference type="ARBA" id="ARBA00034808"/>
    </source>
</evidence>
<dbReference type="GO" id="GO:0016887">
    <property type="term" value="F:ATP hydrolysis activity"/>
    <property type="evidence" value="ECO:0007669"/>
    <property type="project" value="RHEA"/>
</dbReference>
<dbReference type="SUPFAM" id="SSF52540">
    <property type="entry name" value="P-loop containing nucleoside triphosphate hydrolases"/>
    <property type="match status" value="1"/>
</dbReference>
<evidence type="ECO:0000256" key="9">
    <source>
        <dbReference type="ARBA" id="ARBA00022842"/>
    </source>
</evidence>
<evidence type="ECO:0000256" key="11">
    <source>
        <dbReference type="ARBA" id="ARBA00023204"/>
    </source>
</evidence>
<keyword evidence="5 16" id="KW-0378">Hydrolase</keyword>
<feature type="domain" description="UvrD-like helicase ATP-binding" evidence="17">
    <location>
        <begin position="1"/>
        <end position="453"/>
    </location>
</feature>
<dbReference type="Gene3D" id="3.90.320.10">
    <property type="match status" value="1"/>
</dbReference>
<dbReference type="PANTHER" id="PTHR11070:SF23">
    <property type="entry name" value="RECBCD ENZYME SUBUNIT RECB"/>
    <property type="match status" value="1"/>
</dbReference>
<dbReference type="Pfam" id="PF00580">
    <property type="entry name" value="UvrD-helicase"/>
    <property type="match status" value="1"/>
</dbReference>
<dbReference type="PROSITE" id="PS51198">
    <property type="entry name" value="UVRD_HELICASE_ATP_BIND"/>
    <property type="match status" value="1"/>
</dbReference>
<keyword evidence="1" id="KW-0540">Nuclease</keyword>
<dbReference type="InterPro" id="IPR011604">
    <property type="entry name" value="PDDEXK-like_dom_sf"/>
</dbReference>
<evidence type="ECO:0000256" key="3">
    <source>
        <dbReference type="ARBA" id="ARBA00022741"/>
    </source>
</evidence>
<keyword evidence="2" id="KW-0479">Metal-binding</keyword>
<dbReference type="Gene3D" id="3.40.50.300">
    <property type="entry name" value="P-loop containing nucleotide triphosphate hydrolases"/>
    <property type="match status" value="2"/>
</dbReference>
<keyword evidence="11" id="KW-0234">DNA repair</keyword>
<proteinExistence type="inferred from homology"/>
<dbReference type="Gene3D" id="1.10.3170.10">
    <property type="entry name" value="Recbcd, chain B, domain 2"/>
    <property type="match status" value="1"/>
</dbReference>
<dbReference type="GO" id="GO:0000725">
    <property type="term" value="P:recombinational repair"/>
    <property type="evidence" value="ECO:0007669"/>
    <property type="project" value="TreeGrafter"/>
</dbReference>
<dbReference type="GO" id="GO:0005524">
    <property type="term" value="F:ATP binding"/>
    <property type="evidence" value="ECO:0007669"/>
    <property type="project" value="UniProtKB-UniRule"/>
</dbReference>
<gene>
    <name evidence="19" type="ORF">SAMN02746041_01254</name>
</gene>
<keyword evidence="12" id="KW-0413">Isomerase</keyword>
<dbReference type="EMBL" id="FWXF01000005">
    <property type="protein sequence ID" value="SMC21674.1"/>
    <property type="molecule type" value="Genomic_DNA"/>
</dbReference>
<feature type="domain" description="UvrD-like helicase C-terminal" evidence="18">
    <location>
        <begin position="486"/>
        <end position="756"/>
    </location>
</feature>
<keyword evidence="4" id="KW-0227">DNA damage</keyword>
<evidence type="ECO:0000256" key="10">
    <source>
        <dbReference type="ARBA" id="ARBA00023125"/>
    </source>
</evidence>
<keyword evidence="3 16" id="KW-0547">Nucleotide-binding</keyword>
<protein>
    <recommendedName>
        <fullName evidence="14">DNA 3'-5' helicase</fullName>
        <ecNumber evidence="14">5.6.2.4</ecNumber>
    </recommendedName>
</protein>
<dbReference type="GO" id="GO:0009338">
    <property type="term" value="C:exodeoxyribonuclease V complex"/>
    <property type="evidence" value="ECO:0007669"/>
    <property type="project" value="TreeGrafter"/>
</dbReference>
<dbReference type="GO" id="GO:0046872">
    <property type="term" value="F:metal ion binding"/>
    <property type="evidence" value="ECO:0007669"/>
    <property type="project" value="UniProtKB-KW"/>
</dbReference>
<evidence type="ECO:0000256" key="7">
    <source>
        <dbReference type="ARBA" id="ARBA00022839"/>
    </source>
</evidence>
<dbReference type="InterPro" id="IPR014017">
    <property type="entry name" value="DNA_helicase_UvrD-like_C"/>
</dbReference>
<dbReference type="InterPro" id="IPR014016">
    <property type="entry name" value="UvrD-like_ATP-bd"/>
</dbReference>
<keyword evidence="10" id="KW-0238">DNA-binding</keyword>
<dbReference type="GO" id="GO:0003677">
    <property type="term" value="F:DNA binding"/>
    <property type="evidence" value="ECO:0007669"/>
    <property type="project" value="UniProtKB-KW"/>
</dbReference>
<dbReference type="Pfam" id="PF13361">
    <property type="entry name" value="UvrD_C"/>
    <property type="match status" value="1"/>
</dbReference>
<comment type="catalytic activity">
    <reaction evidence="13">
        <text>Couples ATP hydrolysis with the unwinding of duplex DNA by translocating in the 3'-5' direction.</text>
        <dbReference type="EC" id="5.6.2.4"/>
    </reaction>
</comment>
<accession>A0A1W1XCY8</accession>
<dbReference type="Gene3D" id="1.10.486.10">
    <property type="entry name" value="PCRA, domain 4"/>
    <property type="match status" value="1"/>
</dbReference>
<dbReference type="AlphaFoldDB" id="A0A1W1XCY8"/>
<keyword evidence="20" id="KW-1185">Reference proteome</keyword>
<evidence type="ECO:0000256" key="4">
    <source>
        <dbReference type="ARBA" id="ARBA00022763"/>
    </source>
</evidence>
<evidence type="ECO:0000313" key="19">
    <source>
        <dbReference type="EMBL" id="SMC21674.1"/>
    </source>
</evidence>
<dbReference type="HAMAP" id="MF_01485">
    <property type="entry name" value="RecB"/>
    <property type="match status" value="1"/>
</dbReference>
<dbReference type="GO" id="GO:0008854">
    <property type="term" value="F:exodeoxyribonuclease V activity"/>
    <property type="evidence" value="ECO:0007669"/>
    <property type="project" value="InterPro"/>
</dbReference>
<dbReference type="Proteomes" id="UP000192783">
    <property type="component" value="Unassembled WGS sequence"/>
</dbReference>
<organism evidence="19 20">
    <name type="scientific">Desulfacinum hydrothermale DSM 13146</name>
    <dbReference type="NCBI Taxonomy" id="1121390"/>
    <lineage>
        <taxon>Bacteria</taxon>
        <taxon>Pseudomonadati</taxon>
        <taxon>Thermodesulfobacteriota</taxon>
        <taxon>Syntrophobacteria</taxon>
        <taxon>Syntrophobacterales</taxon>
        <taxon>Syntrophobacteraceae</taxon>
        <taxon>Desulfacinum</taxon>
    </lineage>
</organism>
<evidence type="ECO:0000259" key="17">
    <source>
        <dbReference type="PROSITE" id="PS51198"/>
    </source>
</evidence>
<comment type="catalytic activity">
    <reaction evidence="15">
        <text>ATP + H2O = ADP + phosphate + H(+)</text>
        <dbReference type="Rhea" id="RHEA:13065"/>
        <dbReference type="ChEBI" id="CHEBI:15377"/>
        <dbReference type="ChEBI" id="CHEBI:15378"/>
        <dbReference type="ChEBI" id="CHEBI:30616"/>
        <dbReference type="ChEBI" id="CHEBI:43474"/>
        <dbReference type="ChEBI" id="CHEBI:456216"/>
        <dbReference type="EC" id="5.6.2.4"/>
    </reaction>
</comment>